<evidence type="ECO:0000313" key="4">
    <source>
        <dbReference type="Proteomes" id="UP000182624"/>
    </source>
</evidence>
<dbReference type="Proteomes" id="UP000182624">
    <property type="component" value="Unassembled WGS sequence"/>
</dbReference>
<dbReference type="PROSITE" id="PS51671">
    <property type="entry name" value="ACT"/>
    <property type="match status" value="1"/>
</dbReference>
<dbReference type="Pfam" id="PF13291">
    <property type="entry name" value="ACT_4"/>
    <property type="match status" value="1"/>
</dbReference>
<dbReference type="NCBIfam" id="NF003361">
    <property type="entry name" value="PRK04435.1"/>
    <property type="match status" value="1"/>
</dbReference>
<organism evidence="3 4">
    <name type="scientific">Butyrivibrio proteoclasticus</name>
    <dbReference type="NCBI Taxonomy" id="43305"/>
    <lineage>
        <taxon>Bacteria</taxon>
        <taxon>Bacillati</taxon>
        <taxon>Bacillota</taxon>
        <taxon>Clostridia</taxon>
        <taxon>Lachnospirales</taxon>
        <taxon>Lachnospiraceae</taxon>
        <taxon>Butyrivibrio</taxon>
    </lineage>
</organism>
<dbReference type="InterPro" id="IPR008310">
    <property type="entry name" value="UPF0735_ACT_dom-cont"/>
</dbReference>
<comment type="similarity">
    <text evidence="1">Belongs to the UPF0735 family.</text>
</comment>
<proteinExistence type="inferred from homology"/>
<dbReference type="PIRSF" id="PIRSF025624">
    <property type="entry name" value="ACT_PheB"/>
    <property type="match status" value="1"/>
</dbReference>
<keyword evidence="4" id="KW-1185">Reference proteome</keyword>
<protein>
    <recommendedName>
        <fullName evidence="1">UPF0735 ACT domain-containing protein SAMN04487928_10819</fullName>
    </recommendedName>
</protein>
<dbReference type="SUPFAM" id="SSF55021">
    <property type="entry name" value="ACT-like"/>
    <property type="match status" value="1"/>
</dbReference>
<gene>
    <name evidence="3" type="ORF">SAMN04487928_10819</name>
</gene>
<evidence type="ECO:0000256" key="1">
    <source>
        <dbReference type="HAMAP-Rule" id="MF_00707"/>
    </source>
</evidence>
<evidence type="ECO:0000259" key="2">
    <source>
        <dbReference type="PROSITE" id="PS51671"/>
    </source>
</evidence>
<dbReference type="AlphaFoldDB" id="A0A1I5T6F1"/>
<accession>A0A1I5T6F1</accession>
<name>A0A1I5T6F1_9FIRM</name>
<dbReference type="InterPro" id="IPR045865">
    <property type="entry name" value="ACT-like_dom_sf"/>
</dbReference>
<dbReference type="Gene3D" id="3.30.70.260">
    <property type="match status" value="1"/>
</dbReference>
<dbReference type="HAMAP" id="MF_00707">
    <property type="entry name" value="UPF0735"/>
    <property type="match status" value="1"/>
</dbReference>
<dbReference type="EMBL" id="FOXO01000008">
    <property type="protein sequence ID" value="SFP78227.1"/>
    <property type="molecule type" value="Genomic_DNA"/>
</dbReference>
<sequence>MEQDTGFYVIKKQAVPEVLLKVVDAKKLLESGKVKTVNEAADRVGISRSSFYKYKEDIYEFHDSLQGTTLTLTFQMNDEVGLLSYVLGLIAEFGANILTIHQSIPLNGVASISITIQVLPTTRDIMDMINKMEKADGVHKVHITGRSATFT</sequence>
<dbReference type="InterPro" id="IPR002912">
    <property type="entry name" value="ACT_dom"/>
</dbReference>
<dbReference type="eggNOG" id="COG4492">
    <property type="taxonomic scope" value="Bacteria"/>
</dbReference>
<dbReference type="RefSeq" id="WP_022773851.1">
    <property type="nucleotide sequence ID" value="NZ_FOXO01000008.1"/>
</dbReference>
<evidence type="ECO:0000313" key="3">
    <source>
        <dbReference type="EMBL" id="SFP78227.1"/>
    </source>
</evidence>
<dbReference type="OrthoDB" id="9788773at2"/>
<feature type="domain" description="ACT" evidence="2">
    <location>
        <begin position="71"/>
        <end position="146"/>
    </location>
</feature>
<reference evidence="4" key="1">
    <citation type="submission" date="2016-10" db="EMBL/GenBank/DDBJ databases">
        <authorList>
            <person name="Varghese N."/>
            <person name="Submissions S."/>
        </authorList>
    </citation>
    <scope>NUCLEOTIDE SEQUENCE [LARGE SCALE GENOMIC DNA]</scope>
    <source>
        <strain evidence="4">P18</strain>
    </source>
</reference>